<feature type="compositionally biased region" description="Low complexity" evidence="13">
    <location>
        <begin position="457"/>
        <end position="466"/>
    </location>
</feature>
<feature type="region of interest" description="Disordered" evidence="13">
    <location>
        <begin position="1222"/>
        <end position="1277"/>
    </location>
</feature>
<evidence type="ECO:0000256" key="4">
    <source>
        <dbReference type="ARBA" id="ARBA00022679"/>
    </source>
</evidence>
<evidence type="ECO:0000256" key="13">
    <source>
        <dbReference type="SAM" id="MobiDB-lite"/>
    </source>
</evidence>
<keyword evidence="16" id="KW-1185">Reference proteome</keyword>
<feature type="domain" description="Protein kinase" evidence="14">
    <location>
        <begin position="727"/>
        <end position="1069"/>
    </location>
</feature>
<dbReference type="EMBL" id="JALJOR010000001">
    <property type="protein sequence ID" value="KAK9828880.1"/>
    <property type="molecule type" value="Genomic_DNA"/>
</dbReference>
<evidence type="ECO:0000256" key="5">
    <source>
        <dbReference type="ARBA" id="ARBA00022723"/>
    </source>
</evidence>
<comment type="catalytic activity">
    <reaction evidence="11">
        <text>L-threonyl-[protein] + ATP = O-phospho-L-threonyl-[protein] + ADP + H(+)</text>
        <dbReference type="Rhea" id="RHEA:46608"/>
        <dbReference type="Rhea" id="RHEA-COMP:11060"/>
        <dbReference type="Rhea" id="RHEA-COMP:11605"/>
        <dbReference type="ChEBI" id="CHEBI:15378"/>
        <dbReference type="ChEBI" id="CHEBI:30013"/>
        <dbReference type="ChEBI" id="CHEBI:30616"/>
        <dbReference type="ChEBI" id="CHEBI:61977"/>
        <dbReference type="ChEBI" id="CHEBI:456216"/>
        <dbReference type="EC" id="2.7.11.1"/>
    </reaction>
</comment>
<dbReference type="PANTHER" id="PTHR24356:SF1">
    <property type="entry name" value="SERINE_THREONINE-PROTEIN KINASE GREATWALL"/>
    <property type="match status" value="1"/>
</dbReference>
<feature type="compositionally biased region" description="Low complexity" evidence="13">
    <location>
        <begin position="269"/>
        <end position="284"/>
    </location>
</feature>
<feature type="compositionally biased region" description="Basic and acidic residues" evidence="13">
    <location>
        <begin position="370"/>
        <end position="391"/>
    </location>
</feature>
<feature type="compositionally biased region" description="Basic residues" evidence="13">
    <location>
        <begin position="430"/>
        <end position="441"/>
    </location>
</feature>
<feature type="region of interest" description="Disordered" evidence="13">
    <location>
        <begin position="697"/>
        <end position="719"/>
    </location>
</feature>
<evidence type="ECO:0000256" key="9">
    <source>
        <dbReference type="ARBA" id="ARBA00022833"/>
    </source>
</evidence>
<feature type="region of interest" description="Disordered" evidence="13">
    <location>
        <begin position="1112"/>
        <end position="1159"/>
    </location>
</feature>
<evidence type="ECO:0000256" key="2">
    <source>
        <dbReference type="ARBA" id="ARBA00022527"/>
    </source>
</evidence>
<proteinExistence type="predicted"/>
<dbReference type="InterPro" id="IPR058783">
    <property type="entry name" value="IREH1/IRE-like_N"/>
</dbReference>
<feature type="compositionally biased region" description="Basic residues" evidence="13">
    <location>
        <begin position="1135"/>
        <end position="1151"/>
    </location>
</feature>
<evidence type="ECO:0000256" key="10">
    <source>
        <dbReference type="ARBA" id="ARBA00022840"/>
    </source>
</evidence>
<feature type="compositionally biased region" description="Polar residues" evidence="13">
    <location>
        <begin position="1265"/>
        <end position="1277"/>
    </location>
</feature>
<feature type="region of interest" description="Disordered" evidence="13">
    <location>
        <begin position="365"/>
        <end position="528"/>
    </location>
</feature>
<feature type="compositionally biased region" description="Basic and acidic residues" evidence="13">
    <location>
        <begin position="921"/>
        <end position="931"/>
    </location>
</feature>
<accession>A0AAW1R5Z5</accession>
<dbReference type="EC" id="2.7.11.1" evidence="1"/>
<comment type="catalytic activity">
    <reaction evidence="12">
        <text>L-seryl-[protein] + ATP = O-phospho-L-seryl-[protein] + ADP + H(+)</text>
        <dbReference type="Rhea" id="RHEA:17989"/>
        <dbReference type="Rhea" id="RHEA-COMP:9863"/>
        <dbReference type="Rhea" id="RHEA-COMP:11604"/>
        <dbReference type="ChEBI" id="CHEBI:15378"/>
        <dbReference type="ChEBI" id="CHEBI:29999"/>
        <dbReference type="ChEBI" id="CHEBI:30616"/>
        <dbReference type="ChEBI" id="CHEBI:83421"/>
        <dbReference type="ChEBI" id="CHEBI:456216"/>
        <dbReference type="EC" id="2.7.11.1"/>
    </reaction>
</comment>
<dbReference type="SUPFAM" id="SSF56112">
    <property type="entry name" value="Protein kinase-like (PK-like)"/>
    <property type="match status" value="1"/>
</dbReference>
<evidence type="ECO:0000256" key="7">
    <source>
        <dbReference type="ARBA" id="ARBA00022771"/>
    </source>
</evidence>
<dbReference type="PROSITE" id="PS00108">
    <property type="entry name" value="PROTEIN_KINASE_ST"/>
    <property type="match status" value="1"/>
</dbReference>
<keyword evidence="2" id="KW-0723">Serine/threonine-protein kinase</keyword>
<protein>
    <recommendedName>
        <fullName evidence="1">non-specific serine/threonine protein kinase</fullName>
        <ecNumber evidence="1">2.7.11.1</ecNumber>
    </recommendedName>
</protein>
<organism evidence="15 16">
    <name type="scientific">[Myrmecia] bisecta</name>
    <dbReference type="NCBI Taxonomy" id="41462"/>
    <lineage>
        <taxon>Eukaryota</taxon>
        <taxon>Viridiplantae</taxon>
        <taxon>Chlorophyta</taxon>
        <taxon>core chlorophytes</taxon>
        <taxon>Trebouxiophyceae</taxon>
        <taxon>Trebouxiales</taxon>
        <taxon>Trebouxiaceae</taxon>
        <taxon>Myrmecia</taxon>
    </lineage>
</organism>
<feature type="region of interest" description="Disordered" evidence="13">
    <location>
        <begin position="1"/>
        <end position="32"/>
    </location>
</feature>
<dbReference type="Gene3D" id="3.30.200.20">
    <property type="entry name" value="Phosphorylase Kinase, domain 1"/>
    <property type="match status" value="2"/>
</dbReference>
<feature type="compositionally biased region" description="Polar residues" evidence="13">
    <location>
        <begin position="1320"/>
        <end position="1350"/>
    </location>
</feature>
<keyword evidence="9" id="KW-0862">Zinc</keyword>
<evidence type="ECO:0000256" key="1">
    <source>
        <dbReference type="ARBA" id="ARBA00012513"/>
    </source>
</evidence>
<keyword evidence="3" id="KW-0597">Phosphoprotein</keyword>
<feature type="region of interest" description="Disordered" evidence="13">
    <location>
        <begin position="269"/>
        <end position="295"/>
    </location>
</feature>
<name>A0AAW1R5Z5_9CHLO</name>
<dbReference type="GO" id="GO:0035556">
    <property type="term" value="P:intracellular signal transduction"/>
    <property type="evidence" value="ECO:0007669"/>
    <property type="project" value="TreeGrafter"/>
</dbReference>
<dbReference type="Proteomes" id="UP001489004">
    <property type="component" value="Unassembled WGS sequence"/>
</dbReference>
<evidence type="ECO:0000256" key="6">
    <source>
        <dbReference type="ARBA" id="ARBA00022741"/>
    </source>
</evidence>
<feature type="compositionally biased region" description="Polar residues" evidence="13">
    <location>
        <begin position="1118"/>
        <end position="1132"/>
    </location>
</feature>
<dbReference type="FunFam" id="3.30.200.20:FF:000147">
    <property type="entry name" value="probable serine/threonine protein kinase IREH1"/>
    <property type="match status" value="1"/>
</dbReference>
<dbReference type="InterPro" id="IPR000719">
    <property type="entry name" value="Prot_kinase_dom"/>
</dbReference>
<evidence type="ECO:0000256" key="12">
    <source>
        <dbReference type="ARBA" id="ARBA00048679"/>
    </source>
</evidence>
<keyword evidence="5" id="KW-0479">Metal-binding</keyword>
<feature type="compositionally biased region" description="Polar residues" evidence="13">
    <location>
        <begin position="894"/>
        <end position="905"/>
    </location>
</feature>
<keyword evidence="4" id="KW-0808">Transferase</keyword>
<dbReference type="FunFam" id="1.10.510.10:FF:001418">
    <property type="entry name" value="Serine/threonine protein kinase 15"/>
    <property type="match status" value="1"/>
</dbReference>
<dbReference type="GO" id="GO:0005524">
    <property type="term" value="F:ATP binding"/>
    <property type="evidence" value="ECO:0007669"/>
    <property type="project" value="UniProtKB-KW"/>
</dbReference>
<keyword evidence="10" id="KW-0067">ATP-binding</keyword>
<dbReference type="PANTHER" id="PTHR24356">
    <property type="entry name" value="SERINE/THREONINE-PROTEIN KINASE"/>
    <property type="match status" value="1"/>
</dbReference>
<dbReference type="GO" id="GO:0004674">
    <property type="term" value="F:protein serine/threonine kinase activity"/>
    <property type="evidence" value="ECO:0007669"/>
    <property type="project" value="UniProtKB-KW"/>
</dbReference>
<reference evidence="15 16" key="1">
    <citation type="journal article" date="2024" name="Nat. Commun.">
        <title>Phylogenomics reveals the evolutionary origins of lichenization in chlorophyte algae.</title>
        <authorList>
            <person name="Puginier C."/>
            <person name="Libourel C."/>
            <person name="Otte J."/>
            <person name="Skaloud P."/>
            <person name="Haon M."/>
            <person name="Grisel S."/>
            <person name="Petersen M."/>
            <person name="Berrin J.G."/>
            <person name="Delaux P.M."/>
            <person name="Dal Grande F."/>
            <person name="Keller J."/>
        </authorList>
    </citation>
    <scope>NUCLEOTIDE SEQUENCE [LARGE SCALE GENOMIC DNA]</scope>
    <source>
        <strain evidence="15 16">SAG 2043</strain>
    </source>
</reference>
<dbReference type="Pfam" id="PF00069">
    <property type="entry name" value="Pkinase"/>
    <property type="match status" value="2"/>
</dbReference>
<gene>
    <name evidence="15" type="ORF">WJX72_002570</name>
</gene>
<feature type="region of interest" description="Disordered" evidence="13">
    <location>
        <begin position="880"/>
        <end position="907"/>
    </location>
</feature>
<dbReference type="InterPro" id="IPR050236">
    <property type="entry name" value="Ser_Thr_kinase_AGC"/>
</dbReference>
<dbReference type="GO" id="GO:0008270">
    <property type="term" value="F:zinc ion binding"/>
    <property type="evidence" value="ECO:0007669"/>
    <property type="project" value="UniProtKB-KW"/>
</dbReference>
<keyword evidence="7" id="KW-0863">Zinc-finger</keyword>
<sequence>MRGRVQESIDSSRASTPDTPCSMLASPSGRGGYTDLTKLPSLLSNLDYRSLIGSPSLPRVKETQDLSSPSTVFVGGRHKSRRSFESAKAQVDADLQSFKRDATARLMADSSLREDDGVVESLLAIANKCLEEDVIIFKHTIQDVVDELEEMRRRCTINVHKALVTRLLFILTRCSRLVMTEEPSPGLGPALYGTQPRGKMAEKWRRLSGFPLSSNRHSGVHKAARSPRSPIARAVTLPSRTLREMVYGMQQMKVNGTSKERLHLYPLAESPATASSTASGAPQSDMAAMQHARSIKRSPLGRSVVTALEAELDQVASPPSPGPVEYEQLSEPSTPQAEPAPPKDKEKKGIFAGFSKLKKKFKAIRTVKSQAKDPADASFRFDVEDSDESTRSDSGTFDSSPTSPATPSGRPTPTPTPTPIDSPVVEAARRTRPKSALRRLRSLTFPGDLNKHPQLQPHPGELSHPLHLPPPLSSPAVPAGDVPAMLQQLVAGPPPPAGEELKPPRQLTVRTSAPSSSSAPAALPDLSADSPDAVTLRISASPRTSFSPRSPRVMVMCRICEEQIPSDVLEKHSKICCLLDEVAEQDPNIDARLTRLANAMEERLEDAAASGLGPSGVEWDDLENLIVWCRSAAALQPDGTKLPTSRCEGILNQISVMLERSADGSASFLDAESETFARRIKRLIKGKVAELALVLPPRQSDSSGSGSSTPHATSSGNSISSMTIDDFEIIKPISRGAFGRVYLARKKTTGDLLAIKVMRKADLIRKNMVQSVKNERNILALANNPFVVRFYYSFTSKDNLYIVMEYINGGDCYSLMRMMGALDEPVARQYIAEAVLALEYCHTQNIIHRDLKPDNLLISSNGHIKLTDFGLSCIGVIDRTDNMSGQPRPMDSDSGPSTPRSNATASPRRWASFDTHFVRARVSEDGRKRTSDSGGAGEGALAEASGAGRDARGSHSPRLKVSKEERRRAVGTPDYLAPELLLGTGHGPEVDWWSLGSILYEFVTGCPPFNADTPEEIFDNILDRNIVWPAGEEALSPECRDLIDKLLTSDPRERLGHRGAGEVKLHPWFSGLDWTSLARTKAAFIPVVEHELDTSFFVTKAVSQHSMALDIDSKGSSETEGVASPASTTGLVSRSHSRRERPKRERSRQGVRFRQDSSRASWASSTSAASLALAASADSLTQAAGGAGPTLAAVVSTDMEVDSAAPAAASITAAAHDAGGACPLAEPSRSGQLEAPAGLGGGVESGSETGSSQDDMDRHDEFGSSPGTADSQATDTSGAVFSPANQFLNFSFKNLELLAESNMEALRAEFGGEDPYAAQPSPNSATAGNAAPSESGSFKTAASGSSAALL</sequence>
<feature type="compositionally biased region" description="Low complexity" evidence="13">
    <location>
        <begin position="512"/>
        <end position="528"/>
    </location>
</feature>
<keyword evidence="6" id="KW-0547">Nucleotide-binding</keyword>
<comment type="caution">
    <text evidence="15">The sequence shown here is derived from an EMBL/GenBank/DDBJ whole genome shotgun (WGS) entry which is preliminary data.</text>
</comment>
<feature type="compositionally biased region" description="Pro residues" evidence="13">
    <location>
        <begin position="410"/>
        <end position="420"/>
    </location>
</feature>
<feature type="compositionally biased region" description="Low complexity" evidence="13">
    <location>
        <begin position="700"/>
        <end position="716"/>
    </location>
</feature>
<dbReference type="CDD" id="cd05579">
    <property type="entry name" value="STKc_MAST_like"/>
    <property type="match status" value="1"/>
</dbReference>
<feature type="region of interest" description="Disordered" evidence="13">
    <location>
        <begin position="313"/>
        <end position="347"/>
    </location>
</feature>
<feature type="compositionally biased region" description="Low complexity" evidence="13">
    <location>
        <begin position="939"/>
        <end position="948"/>
    </location>
</feature>
<evidence type="ECO:0000256" key="8">
    <source>
        <dbReference type="ARBA" id="ARBA00022777"/>
    </source>
</evidence>
<dbReference type="InterPro" id="IPR008271">
    <property type="entry name" value="Ser/Thr_kinase_AS"/>
</dbReference>
<keyword evidence="8" id="KW-0418">Kinase</keyword>
<dbReference type="SMART" id="SM00220">
    <property type="entry name" value="S_TKc"/>
    <property type="match status" value="1"/>
</dbReference>
<evidence type="ECO:0000313" key="16">
    <source>
        <dbReference type="Proteomes" id="UP001489004"/>
    </source>
</evidence>
<evidence type="ECO:0000256" key="3">
    <source>
        <dbReference type="ARBA" id="ARBA00022553"/>
    </source>
</evidence>
<feature type="region of interest" description="Disordered" evidence="13">
    <location>
        <begin position="1310"/>
        <end position="1350"/>
    </location>
</feature>
<evidence type="ECO:0000256" key="11">
    <source>
        <dbReference type="ARBA" id="ARBA00047899"/>
    </source>
</evidence>
<feature type="region of interest" description="Disordered" evidence="13">
    <location>
        <begin position="921"/>
        <end position="966"/>
    </location>
</feature>
<dbReference type="Pfam" id="PF26031">
    <property type="entry name" value="IREH1"/>
    <property type="match status" value="1"/>
</dbReference>
<evidence type="ECO:0000259" key="14">
    <source>
        <dbReference type="PROSITE" id="PS50011"/>
    </source>
</evidence>
<dbReference type="Gene3D" id="1.10.510.10">
    <property type="entry name" value="Transferase(Phosphotransferase) domain 1"/>
    <property type="match status" value="2"/>
</dbReference>
<evidence type="ECO:0000313" key="15">
    <source>
        <dbReference type="EMBL" id="KAK9828880.1"/>
    </source>
</evidence>
<dbReference type="InterPro" id="IPR011009">
    <property type="entry name" value="Kinase-like_dom_sf"/>
</dbReference>
<feature type="compositionally biased region" description="Low complexity" evidence="13">
    <location>
        <begin position="399"/>
        <end position="409"/>
    </location>
</feature>
<dbReference type="PROSITE" id="PS50011">
    <property type="entry name" value="PROTEIN_KINASE_DOM"/>
    <property type="match status" value="1"/>
</dbReference>
<feature type="compositionally biased region" description="Polar residues" evidence="13">
    <location>
        <begin position="8"/>
        <end position="19"/>
    </location>
</feature>